<protein>
    <recommendedName>
        <fullName evidence="6">NAD kinase</fullName>
        <ecNumber evidence="6">2.7.1.23</ecNumber>
    </recommendedName>
    <alternativeName>
        <fullName evidence="6">ATP-dependent NAD kinase</fullName>
    </alternativeName>
</protein>
<feature type="active site" description="Proton acceptor" evidence="6">
    <location>
        <position position="71"/>
    </location>
</feature>
<keyword evidence="8" id="KW-1185">Reference proteome</keyword>
<comment type="cofactor">
    <cofactor evidence="6">
        <name>a divalent metal cation</name>
        <dbReference type="ChEBI" id="CHEBI:60240"/>
    </cofactor>
</comment>
<dbReference type="PANTHER" id="PTHR20275:SF0">
    <property type="entry name" value="NAD KINASE"/>
    <property type="match status" value="1"/>
</dbReference>
<dbReference type="InterPro" id="IPR016064">
    <property type="entry name" value="NAD/diacylglycerol_kinase_sf"/>
</dbReference>
<dbReference type="Gene3D" id="3.40.50.10330">
    <property type="entry name" value="Probable inorganic polyphosphate/atp-NAD kinase, domain 1"/>
    <property type="match status" value="1"/>
</dbReference>
<dbReference type="EC" id="2.7.1.23" evidence="6"/>
<comment type="catalytic activity">
    <reaction evidence="5 6">
        <text>NAD(+) + ATP = ADP + NADP(+) + H(+)</text>
        <dbReference type="Rhea" id="RHEA:18629"/>
        <dbReference type="ChEBI" id="CHEBI:15378"/>
        <dbReference type="ChEBI" id="CHEBI:30616"/>
        <dbReference type="ChEBI" id="CHEBI:57540"/>
        <dbReference type="ChEBI" id="CHEBI:58349"/>
        <dbReference type="ChEBI" id="CHEBI:456216"/>
        <dbReference type="EC" id="2.7.1.23"/>
    </reaction>
</comment>
<comment type="caution">
    <text evidence="6">Lacks conserved residue(s) required for the propagation of feature annotation.</text>
</comment>
<accession>A0A3N1XZQ8</accession>
<dbReference type="OrthoDB" id="9774737at2"/>
<dbReference type="GO" id="GO:0046872">
    <property type="term" value="F:metal ion binding"/>
    <property type="evidence" value="ECO:0007669"/>
    <property type="project" value="UniProtKB-UniRule"/>
</dbReference>
<evidence type="ECO:0000256" key="3">
    <source>
        <dbReference type="ARBA" id="ARBA00022857"/>
    </source>
</evidence>
<keyword evidence="1 6" id="KW-0808">Transferase</keyword>
<dbReference type="AlphaFoldDB" id="A0A3N1XZQ8"/>
<comment type="similarity">
    <text evidence="6">Belongs to the NAD kinase family.</text>
</comment>
<feature type="binding site" evidence="6">
    <location>
        <position position="175"/>
    </location>
    <ligand>
        <name>NAD(+)</name>
        <dbReference type="ChEBI" id="CHEBI:57540"/>
    </ligand>
</feature>
<feature type="binding site" evidence="6">
    <location>
        <position position="156"/>
    </location>
    <ligand>
        <name>NAD(+)</name>
        <dbReference type="ChEBI" id="CHEBI:57540"/>
    </ligand>
</feature>
<evidence type="ECO:0000256" key="6">
    <source>
        <dbReference type="HAMAP-Rule" id="MF_00361"/>
    </source>
</evidence>
<dbReference type="RefSeq" id="WP_123401052.1">
    <property type="nucleotide sequence ID" value="NZ_RJVI01000002.1"/>
</dbReference>
<dbReference type="GO" id="GO:0006741">
    <property type="term" value="P:NADP+ biosynthetic process"/>
    <property type="evidence" value="ECO:0007669"/>
    <property type="project" value="UniProtKB-UniRule"/>
</dbReference>
<dbReference type="Gene3D" id="2.60.200.30">
    <property type="entry name" value="Probable inorganic polyphosphate/atp-NAD kinase, domain 2"/>
    <property type="match status" value="1"/>
</dbReference>
<keyword evidence="6" id="KW-0067">ATP-binding</keyword>
<comment type="function">
    <text evidence="6">Involved in the regulation of the intracellular balance of NAD and NADP, and is a key enzyme in the biosynthesis of NADP. Catalyzes specifically the phosphorylation on 2'-hydroxyl of the adenosine moiety of NAD to yield NADP.</text>
</comment>
<dbReference type="GO" id="GO:0051287">
    <property type="term" value="F:NAD binding"/>
    <property type="evidence" value="ECO:0007669"/>
    <property type="project" value="UniProtKB-ARBA"/>
</dbReference>
<keyword evidence="6" id="KW-0963">Cytoplasm</keyword>
<dbReference type="Pfam" id="PF20143">
    <property type="entry name" value="NAD_kinase_C"/>
    <property type="match status" value="1"/>
</dbReference>
<feature type="binding site" evidence="6">
    <location>
        <begin position="71"/>
        <end position="72"/>
    </location>
    <ligand>
        <name>NAD(+)</name>
        <dbReference type="ChEBI" id="CHEBI:57540"/>
    </ligand>
</feature>
<dbReference type="InterPro" id="IPR017437">
    <property type="entry name" value="ATP-NAD_kinase_PpnK-typ_C"/>
</dbReference>
<evidence type="ECO:0000256" key="4">
    <source>
        <dbReference type="ARBA" id="ARBA00023027"/>
    </source>
</evidence>
<comment type="subcellular location">
    <subcellularLocation>
        <location evidence="6">Cytoplasm</location>
    </subcellularLocation>
</comment>
<dbReference type="GO" id="GO:0019674">
    <property type="term" value="P:NAD+ metabolic process"/>
    <property type="evidence" value="ECO:0007669"/>
    <property type="project" value="InterPro"/>
</dbReference>
<feature type="binding site" evidence="6">
    <location>
        <position position="173"/>
    </location>
    <ligand>
        <name>NAD(+)</name>
        <dbReference type="ChEBI" id="CHEBI:57540"/>
    </ligand>
</feature>
<dbReference type="InterPro" id="IPR002504">
    <property type="entry name" value="NADK"/>
</dbReference>
<dbReference type="NCBIfam" id="NF002306">
    <property type="entry name" value="PRK01231.1"/>
    <property type="match status" value="1"/>
</dbReference>
<dbReference type="Proteomes" id="UP000276634">
    <property type="component" value="Unassembled WGS sequence"/>
</dbReference>
<reference evidence="7 8" key="1">
    <citation type="submission" date="2018-11" db="EMBL/GenBank/DDBJ databases">
        <title>Genomic Encyclopedia of Type Strains, Phase IV (KMG-IV): sequencing the most valuable type-strain genomes for metagenomic binning, comparative biology and taxonomic classification.</title>
        <authorList>
            <person name="Goeker M."/>
        </authorList>
    </citation>
    <scope>NUCLEOTIDE SEQUENCE [LARGE SCALE GENOMIC DNA]</scope>
    <source>
        <strain evidence="7 8">DSM 100275</strain>
    </source>
</reference>
<name>A0A3N1XZQ8_9GAMM</name>
<sequence length="285" mass="30766">MSFATIGIIGKHGDPAVGETIARLAALLAGRDLRLLLDEATAETCPGLELETADREALGRACDLVLIVGGDGTLLHAARSLVEHEVPLLGINLGRRGFLVDVSPAEMEATLDRILDGAYEEERRFLLAAEVVRDGERVGAARALNDVVVHKLDVARMIETEAHVDGRHLYTLRSDGLIVATPTGSTAYALSGGGPILEPSLDALVLVPICPHSLSNRPFVTGADAVVEIRVHAHAAQLTCDGQINLQLEAGDRVRVRRMAPPIRLIHPPGHDYYEILRTKLHWNR</sequence>
<comment type="caution">
    <text evidence="7">The sequence shown here is derived from an EMBL/GenBank/DDBJ whole genome shotgun (WGS) entry which is preliminary data.</text>
</comment>
<gene>
    <name evidence="6" type="primary">nadK</name>
    <name evidence="7" type="ORF">EDC57_1265</name>
</gene>
<dbReference type="SUPFAM" id="SSF111331">
    <property type="entry name" value="NAD kinase/diacylglycerol kinase-like"/>
    <property type="match status" value="1"/>
</dbReference>
<dbReference type="EMBL" id="RJVI01000002">
    <property type="protein sequence ID" value="ROR32076.1"/>
    <property type="molecule type" value="Genomic_DNA"/>
</dbReference>
<evidence type="ECO:0000313" key="7">
    <source>
        <dbReference type="EMBL" id="ROR32076.1"/>
    </source>
</evidence>
<keyword evidence="4 6" id="KW-0520">NAD</keyword>
<keyword evidence="2 6" id="KW-0418">Kinase</keyword>
<dbReference type="HAMAP" id="MF_00361">
    <property type="entry name" value="NAD_kinase"/>
    <property type="match status" value="1"/>
</dbReference>
<dbReference type="InterPro" id="IPR017438">
    <property type="entry name" value="ATP-NAD_kinase_N"/>
</dbReference>
<dbReference type="GO" id="GO:0005524">
    <property type="term" value="F:ATP binding"/>
    <property type="evidence" value="ECO:0007669"/>
    <property type="project" value="UniProtKB-KW"/>
</dbReference>
<evidence type="ECO:0000256" key="2">
    <source>
        <dbReference type="ARBA" id="ARBA00022777"/>
    </source>
</evidence>
<evidence type="ECO:0000256" key="1">
    <source>
        <dbReference type="ARBA" id="ARBA00022679"/>
    </source>
</evidence>
<feature type="binding site" evidence="6">
    <location>
        <position position="243"/>
    </location>
    <ligand>
        <name>NAD(+)</name>
        <dbReference type="ChEBI" id="CHEBI:57540"/>
    </ligand>
</feature>
<feature type="binding site" evidence="6">
    <location>
        <position position="76"/>
    </location>
    <ligand>
        <name>NAD(+)</name>
        <dbReference type="ChEBI" id="CHEBI:57540"/>
    </ligand>
</feature>
<dbReference type="GO" id="GO:0005737">
    <property type="term" value="C:cytoplasm"/>
    <property type="evidence" value="ECO:0007669"/>
    <property type="project" value="UniProtKB-SubCell"/>
</dbReference>
<dbReference type="PANTHER" id="PTHR20275">
    <property type="entry name" value="NAD KINASE"/>
    <property type="match status" value="1"/>
</dbReference>
<dbReference type="Pfam" id="PF01513">
    <property type="entry name" value="NAD_kinase"/>
    <property type="match status" value="1"/>
</dbReference>
<evidence type="ECO:0000313" key="8">
    <source>
        <dbReference type="Proteomes" id="UP000276634"/>
    </source>
</evidence>
<feature type="binding site" evidence="6">
    <location>
        <begin position="145"/>
        <end position="146"/>
    </location>
    <ligand>
        <name>NAD(+)</name>
        <dbReference type="ChEBI" id="CHEBI:57540"/>
    </ligand>
</feature>
<organism evidence="7 8">
    <name type="scientific">Inmirania thermothiophila</name>
    <dbReference type="NCBI Taxonomy" id="1750597"/>
    <lineage>
        <taxon>Bacteria</taxon>
        <taxon>Pseudomonadati</taxon>
        <taxon>Pseudomonadota</taxon>
        <taxon>Gammaproteobacteria</taxon>
        <taxon>Chromatiales</taxon>
        <taxon>Ectothiorhodospiraceae</taxon>
        <taxon>Inmirania</taxon>
    </lineage>
</organism>
<proteinExistence type="inferred from homology"/>
<dbReference type="GO" id="GO:0003951">
    <property type="term" value="F:NAD+ kinase activity"/>
    <property type="evidence" value="ECO:0007669"/>
    <property type="project" value="UniProtKB-UniRule"/>
</dbReference>
<keyword evidence="3 6" id="KW-0521">NADP</keyword>
<feature type="binding site" evidence="6">
    <location>
        <begin position="186"/>
        <end position="191"/>
    </location>
    <ligand>
        <name>NAD(+)</name>
        <dbReference type="ChEBI" id="CHEBI:57540"/>
    </ligand>
</feature>
<keyword evidence="6" id="KW-0547">Nucleotide-binding</keyword>
<evidence type="ECO:0000256" key="5">
    <source>
        <dbReference type="ARBA" id="ARBA00047925"/>
    </source>
</evidence>